<evidence type="ECO:0000256" key="1">
    <source>
        <dbReference type="ARBA" id="ARBA00022729"/>
    </source>
</evidence>
<evidence type="ECO:0000313" key="7">
    <source>
        <dbReference type="Proteomes" id="UP001245370"/>
    </source>
</evidence>
<dbReference type="GO" id="GO:0004866">
    <property type="term" value="F:endopeptidase inhibitor activity"/>
    <property type="evidence" value="ECO:0007669"/>
    <property type="project" value="InterPro"/>
</dbReference>
<dbReference type="EMBL" id="JAVDPY010000006">
    <property type="protein sequence ID" value="MDR6334926.1"/>
    <property type="molecule type" value="Genomic_DNA"/>
</dbReference>
<gene>
    <name evidence="5" type="ORF">GGQ86_003416</name>
    <name evidence="4" type="ORF">XFLAVUS301_35260</name>
</gene>
<name>A0A9W6FMV9_XANFL</name>
<protein>
    <recommendedName>
        <fullName evidence="3">Alkaline proteinase inhibitor/ Outer membrane lipoprotein Omp19 domain-containing protein</fullName>
    </recommendedName>
</protein>
<dbReference type="GeneID" id="95764308"/>
<dbReference type="Gene3D" id="2.40.128.10">
    <property type="match status" value="1"/>
</dbReference>
<reference evidence="5 7" key="2">
    <citation type="submission" date="2023-07" db="EMBL/GenBank/DDBJ databases">
        <title>Genomic Encyclopedia of Type Strains, Phase IV (KMG-IV): sequencing the most valuable type-strain genomes for metagenomic binning, comparative biology and taxonomic classification.</title>
        <authorList>
            <person name="Goeker M."/>
        </authorList>
    </citation>
    <scope>NUCLEOTIDE SEQUENCE [LARGE SCALE GENOMIC DNA]</scope>
    <source>
        <strain evidence="5 7">DSM 338</strain>
    </source>
</reference>
<evidence type="ECO:0000313" key="4">
    <source>
        <dbReference type="EMBL" id="GLI23852.1"/>
    </source>
</evidence>
<dbReference type="RefSeq" id="WP_237355688.1">
    <property type="nucleotide sequence ID" value="NZ_BSDO01000005.1"/>
</dbReference>
<proteinExistence type="predicted"/>
<dbReference type="Pfam" id="PF02974">
    <property type="entry name" value="Inh"/>
    <property type="match status" value="1"/>
</dbReference>
<dbReference type="InterPro" id="IPR021140">
    <property type="entry name" value="Inh/Omp19"/>
</dbReference>
<dbReference type="PROSITE" id="PS51257">
    <property type="entry name" value="PROKAR_LIPOPROTEIN"/>
    <property type="match status" value="1"/>
</dbReference>
<evidence type="ECO:0000313" key="6">
    <source>
        <dbReference type="Proteomes" id="UP001144397"/>
    </source>
</evidence>
<keyword evidence="7" id="KW-1185">Reference proteome</keyword>
<dbReference type="Proteomes" id="UP001144397">
    <property type="component" value="Unassembled WGS sequence"/>
</dbReference>
<evidence type="ECO:0000313" key="5">
    <source>
        <dbReference type="EMBL" id="MDR6334926.1"/>
    </source>
</evidence>
<dbReference type="InterPro" id="IPR016085">
    <property type="entry name" value="Protease_inh_B-barrel_dom"/>
</dbReference>
<dbReference type="SUPFAM" id="SSF50882">
    <property type="entry name" value="beta-Barrel protease inhibitors"/>
    <property type="match status" value="1"/>
</dbReference>
<evidence type="ECO:0000256" key="2">
    <source>
        <dbReference type="SAM" id="SignalP"/>
    </source>
</evidence>
<accession>A0A9W6FMV9</accession>
<evidence type="ECO:0000259" key="3">
    <source>
        <dbReference type="Pfam" id="PF02974"/>
    </source>
</evidence>
<feature type="domain" description="Alkaline proteinase inhibitor/ Outer membrane lipoprotein Omp19" evidence="3">
    <location>
        <begin position="93"/>
        <end position="186"/>
    </location>
</feature>
<dbReference type="AlphaFoldDB" id="A0A9W6FMV9"/>
<dbReference type="EMBL" id="BSDO01000005">
    <property type="protein sequence ID" value="GLI23852.1"/>
    <property type="molecule type" value="Genomic_DNA"/>
</dbReference>
<dbReference type="Proteomes" id="UP001245370">
    <property type="component" value="Unassembled WGS sequence"/>
</dbReference>
<feature type="chain" id="PRO_5040747013" description="Alkaline proteinase inhibitor/ Outer membrane lipoprotein Omp19 domain-containing protein" evidence="2">
    <location>
        <begin position="19"/>
        <end position="186"/>
    </location>
</feature>
<reference evidence="4" key="1">
    <citation type="submission" date="2022-12" db="EMBL/GenBank/DDBJ databases">
        <title>Reference genome sequencing for broad-spectrum identification of bacterial and archaeal isolates by mass spectrometry.</title>
        <authorList>
            <person name="Sekiguchi Y."/>
            <person name="Tourlousse D.M."/>
        </authorList>
    </citation>
    <scope>NUCLEOTIDE SEQUENCE</scope>
    <source>
        <strain evidence="4">301</strain>
    </source>
</reference>
<feature type="signal peptide" evidence="2">
    <location>
        <begin position="1"/>
        <end position="18"/>
    </location>
</feature>
<comment type="caution">
    <text evidence="4">The sequence shown here is derived from an EMBL/GenBank/DDBJ whole genome shotgun (WGS) entry which is preliminary data.</text>
</comment>
<organism evidence="4 6">
    <name type="scientific">Xanthobacter flavus</name>
    <dbReference type="NCBI Taxonomy" id="281"/>
    <lineage>
        <taxon>Bacteria</taxon>
        <taxon>Pseudomonadati</taxon>
        <taxon>Pseudomonadota</taxon>
        <taxon>Alphaproteobacteria</taxon>
        <taxon>Hyphomicrobiales</taxon>
        <taxon>Xanthobacteraceae</taxon>
        <taxon>Xanthobacter</taxon>
    </lineage>
</organism>
<sequence length="186" mass="18645">MKVVLVSAALALALGGCSTELDGFGAKPSATAANRVLTAPTAAVESSPVPGNVSTAAADTATGAITPRTTASNVPLTPPPANPGATAFAPSAAKEQVSGAWSFSWDGGKASCPVRLGTDRGLSGLSAQADVSCPSEIFMTKGWDMMGSDIVLQNHQGKVTARLQPDGPNHYVGTIAETGQQVALAR</sequence>
<keyword evidence="1 2" id="KW-0732">Signal</keyword>